<dbReference type="OrthoDB" id="7619266at2"/>
<dbReference type="RefSeq" id="WP_055673899.1">
    <property type="nucleotide sequence ID" value="NZ_CXWD01000029.1"/>
</dbReference>
<dbReference type="InterPro" id="IPR036513">
    <property type="entry name" value="STAS_dom_sf"/>
</dbReference>
<proteinExistence type="predicted"/>
<dbReference type="InterPro" id="IPR038396">
    <property type="entry name" value="SpoIIAA-like_sf"/>
</dbReference>
<dbReference type="SUPFAM" id="SSF52091">
    <property type="entry name" value="SpoIIaa-like"/>
    <property type="match status" value="1"/>
</dbReference>
<dbReference type="InterPro" id="IPR021866">
    <property type="entry name" value="SpoIIAA-like"/>
</dbReference>
<dbReference type="Pfam" id="PF11964">
    <property type="entry name" value="SpoIIAA-like"/>
    <property type="match status" value="1"/>
</dbReference>
<protein>
    <recommendedName>
        <fullName evidence="3">SpoIIAA-like protein</fullName>
    </recommendedName>
</protein>
<dbReference type="Proteomes" id="UP000053235">
    <property type="component" value="Unassembled WGS sequence"/>
</dbReference>
<accession>A0A0M7AQD8</accession>
<dbReference type="AlphaFoldDB" id="A0A0M7AQD8"/>
<dbReference type="STRING" id="388408.LAX5112_04727"/>
<evidence type="ECO:0000313" key="2">
    <source>
        <dbReference type="Proteomes" id="UP000053235"/>
    </source>
</evidence>
<keyword evidence="2" id="KW-1185">Reference proteome</keyword>
<dbReference type="Gene3D" id="3.40.50.10600">
    <property type="entry name" value="SpoIIaa-like domains"/>
    <property type="match status" value="1"/>
</dbReference>
<reference evidence="2" key="1">
    <citation type="submission" date="2015-07" db="EMBL/GenBank/DDBJ databases">
        <authorList>
            <person name="Rodrigo-Torres Lidia"/>
            <person name="Arahal R.David."/>
        </authorList>
    </citation>
    <scope>NUCLEOTIDE SEQUENCE [LARGE SCALE GENOMIC DNA]</scope>
    <source>
        <strain evidence="2">CECT 5112</strain>
    </source>
</reference>
<sequence>MLAIEKQEEDRVFVHLCGPLNADLMQAGLEDLIEAAEDLTNGTMLYVIDDFEWPTAGALAVELKMMPDLLRLLGKFRKCAVLCDAGWIRKVAEIEGMLIPGLEIKSFVSKDREAAENWLTRA</sequence>
<evidence type="ECO:0000313" key="1">
    <source>
        <dbReference type="EMBL" id="CTQ76857.1"/>
    </source>
</evidence>
<dbReference type="EMBL" id="CXWD01000029">
    <property type="protein sequence ID" value="CTQ76857.1"/>
    <property type="molecule type" value="Genomic_DNA"/>
</dbReference>
<organism evidence="1 2">
    <name type="scientific">Roseibium alexandrii</name>
    <dbReference type="NCBI Taxonomy" id="388408"/>
    <lineage>
        <taxon>Bacteria</taxon>
        <taxon>Pseudomonadati</taxon>
        <taxon>Pseudomonadota</taxon>
        <taxon>Alphaproteobacteria</taxon>
        <taxon>Hyphomicrobiales</taxon>
        <taxon>Stappiaceae</taxon>
        <taxon>Roseibium</taxon>
    </lineage>
</organism>
<name>A0A0M7AQD8_9HYPH</name>
<evidence type="ECO:0008006" key="3">
    <source>
        <dbReference type="Google" id="ProtNLM"/>
    </source>
</evidence>
<gene>
    <name evidence="1" type="ORF">LAX5112_04727</name>
</gene>